<evidence type="ECO:0000313" key="1">
    <source>
        <dbReference type="EMBL" id="KAG5848605.1"/>
    </source>
</evidence>
<proteinExistence type="predicted"/>
<evidence type="ECO:0000313" key="2">
    <source>
        <dbReference type="Proteomes" id="UP001044222"/>
    </source>
</evidence>
<reference evidence="1" key="1">
    <citation type="submission" date="2021-01" db="EMBL/GenBank/DDBJ databases">
        <title>A chromosome-scale assembly of European eel, Anguilla anguilla.</title>
        <authorList>
            <person name="Henkel C."/>
            <person name="Jong-Raadsen S.A."/>
            <person name="Dufour S."/>
            <person name="Weltzien F.-A."/>
            <person name="Palstra A.P."/>
            <person name="Pelster B."/>
            <person name="Spaink H.P."/>
            <person name="Van Den Thillart G.E."/>
            <person name="Jansen H."/>
            <person name="Zahm M."/>
            <person name="Klopp C."/>
            <person name="Cedric C."/>
            <person name="Louis A."/>
            <person name="Berthelot C."/>
            <person name="Parey E."/>
            <person name="Roest Crollius H."/>
            <person name="Montfort J."/>
            <person name="Robinson-Rechavi M."/>
            <person name="Bucao C."/>
            <person name="Bouchez O."/>
            <person name="Gislard M."/>
            <person name="Lluch J."/>
            <person name="Milhes M."/>
            <person name="Lampietro C."/>
            <person name="Lopez Roques C."/>
            <person name="Donnadieu C."/>
            <person name="Braasch I."/>
            <person name="Desvignes T."/>
            <person name="Postlethwait J."/>
            <person name="Bobe J."/>
            <person name="Guiguen Y."/>
            <person name="Dirks R."/>
        </authorList>
    </citation>
    <scope>NUCLEOTIDE SEQUENCE</scope>
    <source>
        <strain evidence="1">Tag_6206</strain>
        <tissue evidence="1">Liver</tissue>
    </source>
</reference>
<gene>
    <name evidence="1" type="ORF">ANANG_G00100290</name>
</gene>
<sequence length="168" mass="18682">MDVGDPEPSHLPNLVTLRKAKQERGDKELGNRDPILSLQLLKYSMPHNGSIHDIGLDKFCHYWSPSQMQPYKSQSKNQGSVVSFDATGTVVKKLKRPNGTSGHILYQGILSSQGDSSIHAPVALMLSERHDINAIGNWLSEWHRAGTAVISRLHCWGVLSRPFLHTPI</sequence>
<protein>
    <submittedName>
        <fullName evidence="1">Uncharacterized protein</fullName>
    </submittedName>
</protein>
<organism evidence="1 2">
    <name type="scientific">Anguilla anguilla</name>
    <name type="common">European freshwater eel</name>
    <name type="synonym">Muraena anguilla</name>
    <dbReference type="NCBI Taxonomy" id="7936"/>
    <lineage>
        <taxon>Eukaryota</taxon>
        <taxon>Metazoa</taxon>
        <taxon>Chordata</taxon>
        <taxon>Craniata</taxon>
        <taxon>Vertebrata</taxon>
        <taxon>Euteleostomi</taxon>
        <taxon>Actinopterygii</taxon>
        <taxon>Neopterygii</taxon>
        <taxon>Teleostei</taxon>
        <taxon>Anguilliformes</taxon>
        <taxon>Anguillidae</taxon>
        <taxon>Anguilla</taxon>
    </lineage>
</organism>
<accession>A0A9D3MJT9</accession>
<keyword evidence="2" id="KW-1185">Reference proteome</keyword>
<dbReference type="Proteomes" id="UP001044222">
    <property type="component" value="Unassembled WGS sequence"/>
</dbReference>
<dbReference type="AlphaFoldDB" id="A0A9D3MJT9"/>
<name>A0A9D3MJT9_ANGAN</name>
<comment type="caution">
    <text evidence="1">The sequence shown here is derived from an EMBL/GenBank/DDBJ whole genome shotgun (WGS) entry which is preliminary data.</text>
</comment>
<dbReference type="EMBL" id="JAFIRN010000005">
    <property type="protein sequence ID" value="KAG5848605.1"/>
    <property type="molecule type" value="Genomic_DNA"/>
</dbReference>